<feature type="transmembrane region" description="Helical" evidence="5">
    <location>
        <begin position="69"/>
        <end position="88"/>
    </location>
</feature>
<evidence type="ECO:0000313" key="7">
    <source>
        <dbReference type="EMBL" id="KAK8730576.1"/>
    </source>
</evidence>
<gene>
    <name evidence="7" type="ORF">OTU49_008084</name>
</gene>
<evidence type="ECO:0000256" key="2">
    <source>
        <dbReference type="ARBA" id="ARBA00022692"/>
    </source>
</evidence>
<proteinExistence type="predicted"/>
<feature type="non-terminal residue" evidence="7">
    <location>
        <position position="1"/>
    </location>
</feature>
<dbReference type="PROSITE" id="PS50850">
    <property type="entry name" value="MFS"/>
    <property type="match status" value="1"/>
</dbReference>
<evidence type="ECO:0000313" key="8">
    <source>
        <dbReference type="Proteomes" id="UP001445076"/>
    </source>
</evidence>
<dbReference type="GO" id="GO:0016020">
    <property type="term" value="C:membrane"/>
    <property type="evidence" value="ECO:0007669"/>
    <property type="project" value="UniProtKB-SubCell"/>
</dbReference>
<protein>
    <recommendedName>
        <fullName evidence="6">Major facilitator superfamily (MFS) profile domain-containing protein</fullName>
    </recommendedName>
</protein>
<feature type="domain" description="Major facilitator superfamily (MFS) profile" evidence="6">
    <location>
        <begin position="1"/>
        <end position="93"/>
    </location>
</feature>
<evidence type="ECO:0000256" key="3">
    <source>
        <dbReference type="ARBA" id="ARBA00022989"/>
    </source>
</evidence>
<comment type="subcellular location">
    <subcellularLocation>
        <location evidence="1">Membrane</location>
        <topology evidence="1">Multi-pass membrane protein</topology>
    </subcellularLocation>
</comment>
<dbReference type="SUPFAM" id="SSF103473">
    <property type="entry name" value="MFS general substrate transporter"/>
    <property type="match status" value="1"/>
</dbReference>
<evidence type="ECO:0000256" key="4">
    <source>
        <dbReference type="ARBA" id="ARBA00023136"/>
    </source>
</evidence>
<organism evidence="7 8">
    <name type="scientific">Cherax quadricarinatus</name>
    <name type="common">Australian red claw crayfish</name>
    <dbReference type="NCBI Taxonomy" id="27406"/>
    <lineage>
        <taxon>Eukaryota</taxon>
        <taxon>Metazoa</taxon>
        <taxon>Ecdysozoa</taxon>
        <taxon>Arthropoda</taxon>
        <taxon>Crustacea</taxon>
        <taxon>Multicrustacea</taxon>
        <taxon>Malacostraca</taxon>
        <taxon>Eumalacostraca</taxon>
        <taxon>Eucarida</taxon>
        <taxon>Decapoda</taxon>
        <taxon>Pleocyemata</taxon>
        <taxon>Astacidea</taxon>
        <taxon>Parastacoidea</taxon>
        <taxon>Parastacidae</taxon>
        <taxon>Cherax</taxon>
    </lineage>
</organism>
<name>A0AAW0WTF7_CHEQU</name>
<dbReference type="EMBL" id="JARKIK010000064">
    <property type="protein sequence ID" value="KAK8730576.1"/>
    <property type="molecule type" value="Genomic_DNA"/>
</dbReference>
<evidence type="ECO:0000256" key="5">
    <source>
        <dbReference type="SAM" id="Phobius"/>
    </source>
</evidence>
<keyword evidence="8" id="KW-1185">Reference proteome</keyword>
<dbReference type="AlphaFoldDB" id="A0AAW0WTF7"/>
<reference evidence="7 8" key="1">
    <citation type="journal article" date="2024" name="BMC Genomics">
        <title>Genome assembly of redclaw crayfish (Cherax quadricarinatus) provides insights into its immune adaptation and hypoxia tolerance.</title>
        <authorList>
            <person name="Liu Z."/>
            <person name="Zheng J."/>
            <person name="Li H."/>
            <person name="Fang K."/>
            <person name="Wang S."/>
            <person name="He J."/>
            <person name="Zhou D."/>
            <person name="Weng S."/>
            <person name="Chi M."/>
            <person name="Gu Z."/>
            <person name="He J."/>
            <person name="Li F."/>
            <person name="Wang M."/>
        </authorList>
    </citation>
    <scope>NUCLEOTIDE SEQUENCE [LARGE SCALE GENOMIC DNA]</scope>
    <source>
        <strain evidence="7">ZL_2023a</strain>
    </source>
</reference>
<keyword evidence="4 5" id="KW-0472">Membrane</keyword>
<dbReference type="Gene3D" id="1.20.1250.20">
    <property type="entry name" value="MFS general substrate transporter like domains"/>
    <property type="match status" value="1"/>
</dbReference>
<dbReference type="InterPro" id="IPR020846">
    <property type="entry name" value="MFS_dom"/>
</dbReference>
<dbReference type="PANTHER" id="PTHR24064">
    <property type="entry name" value="SOLUTE CARRIER FAMILY 22 MEMBER"/>
    <property type="match status" value="1"/>
</dbReference>
<keyword evidence="3 5" id="KW-1133">Transmembrane helix</keyword>
<comment type="caution">
    <text evidence="7">The sequence shown here is derived from an EMBL/GenBank/DDBJ whole genome shotgun (WGS) entry which is preliminary data.</text>
</comment>
<accession>A0AAW0WTF7</accession>
<dbReference type="GO" id="GO:0022857">
    <property type="term" value="F:transmembrane transporter activity"/>
    <property type="evidence" value="ECO:0007669"/>
    <property type="project" value="InterPro"/>
</dbReference>
<dbReference type="Proteomes" id="UP001445076">
    <property type="component" value="Unassembled WGS sequence"/>
</dbReference>
<sequence>KGNYWLVVVLSLLGKSGISAAYSIVYIYSAEIFPTEYRSVGVGTCSMCSRLGGILPPFIASLADIYKPLPLLIFGVLSLVCGCLTVFLPETVGCELPQTLQESEAFGSDQSIWYFKCCCSCHKTSTPEENVADDV</sequence>
<keyword evidence="2 5" id="KW-0812">Transmembrane</keyword>
<evidence type="ECO:0000256" key="1">
    <source>
        <dbReference type="ARBA" id="ARBA00004141"/>
    </source>
</evidence>
<evidence type="ECO:0000259" key="6">
    <source>
        <dbReference type="PROSITE" id="PS50850"/>
    </source>
</evidence>
<dbReference type="InterPro" id="IPR036259">
    <property type="entry name" value="MFS_trans_sf"/>
</dbReference>
<feature type="transmembrane region" description="Helical" evidence="5">
    <location>
        <begin position="6"/>
        <end position="28"/>
    </location>
</feature>